<proteinExistence type="predicted"/>
<dbReference type="EMBL" id="AVOT02043051">
    <property type="protein sequence ID" value="MBW0538469.1"/>
    <property type="molecule type" value="Genomic_DNA"/>
</dbReference>
<name>A0A9Q3FG11_9BASI</name>
<accession>A0A9Q3FG11</accession>
<feature type="region of interest" description="Disordered" evidence="1">
    <location>
        <begin position="141"/>
        <end position="169"/>
    </location>
</feature>
<evidence type="ECO:0000313" key="2">
    <source>
        <dbReference type="EMBL" id="MBW0538469.1"/>
    </source>
</evidence>
<sequence>MHSKSKRWDPFSLLYVEFPFSNYSSQSNHQLIFENSEQDLNEAERYPWYDFLTSSHLQMASIPNFLITSLDEDEYSDADLTSALGHSDMDHEPMQSWASQDRQTRGVIESLINKEQQKINSIRFLWRETASTLLEEFSSTESSRGSSVAEQGPFSSFRRTQSFDPSVRSDHADICGVVNAETIRTQKVKHWVSTISFIDL</sequence>
<gene>
    <name evidence="2" type="ORF">O181_078184</name>
</gene>
<evidence type="ECO:0000313" key="3">
    <source>
        <dbReference type="Proteomes" id="UP000765509"/>
    </source>
</evidence>
<protein>
    <submittedName>
        <fullName evidence="2">Uncharacterized protein</fullName>
    </submittedName>
</protein>
<dbReference type="AlphaFoldDB" id="A0A9Q3FG11"/>
<keyword evidence="3" id="KW-1185">Reference proteome</keyword>
<evidence type="ECO:0000256" key="1">
    <source>
        <dbReference type="SAM" id="MobiDB-lite"/>
    </source>
</evidence>
<feature type="compositionally biased region" description="Polar residues" evidence="1">
    <location>
        <begin position="153"/>
        <end position="164"/>
    </location>
</feature>
<reference evidence="2" key="1">
    <citation type="submission" date="2021-03" db="EMBL/GenBank/DDBJ databases">
        <title>Draft genome sequence of rust myrtle Austropuccinia psidii MF-1, a brazilian biotype.</title>
        <authorList>
            <person name="Quecine M.C."/>
            <person name="Pachon D.M.R."/>
            <person name="Bonatelli M.L."/>
            <person name="Correr F.H."/>
            <person name="Franceschini L.M."/>
            <person name="Leite T.F."/>
            <person name="Margarido G.R.A."/>
            <person name="Almeida C.A."/>
            <person name="Ferrarezi J.A."/>
            <person name="Labate C.A."/>
        </authorList>
    </citation>
    <scope>NUCLEOTIDE SEQUENCE</scope>
    <source>
        <strain evidence="2">MF-1</strain>
    </source>
</reference>
<dbReference type="Proteomes" id="UP000765509">
    <property type="component" value="Unassembled WGS sequence"/>
</dbReference>
<feature type="compositionally biased region" description="Low complexity" evidence="1">
    <location>
        <begin position="141"/>
        <end position="150"/>
    </location>
</feature>
<comment type="caution">
    <text evidence="2">The sequence shown here is derived from an EMBL/GenBank/DDBJ whole genome shotgun (WGS) entry which is preliminary data.</text>
</comment>
<organism evidence="2 3">
    <name type="scientific">Austropuccinia psidii MF-1</name>
    <dbReference type="NCBI Taxonomy" id="1389203"/>
    <lineage>
        <taxon>Eukaryota</taxon>
        <taxon>Fungi</taxon>
        <taxon>Dikarya</taxon>
        <taxon>Basidiomycota</taxon>
        <taxon>Pucciniomycotina</taxon>
        <taxon>Pucciniomycetes</taxon>
        <taxon>Pucciniales</taxon>
        <taxon>Sphaerophragmiaceae</taxon>
        <taxon>Austropuccinia</taxon>
    </lineage>
</organism>